<gene>
    <name evidence="2" type="ORF">P8A18_30105</name>
</gene>
<dbReference type="RefSeq" id="WP_306059646.1">
    <property type="nucleotide sequence ID" value="NZ_CP120997.1"/>
</dbReference>
<evidence type="ECO:0000313" key="2">
    <source>
        <dbReference type="EMBL" id="WLQ37434.1"/>
    </source>
</evidence>
<dbReference type="EMBL" id="CP120997">
    <property type="protein sequence ID" value="WLQ37434.1"/>
    <property type="molecule type" value="Genomic_DNA"/>
</dbReference>
<name>A0ABY9HSR5_9ACTN</name>
<feature type="signal peptide" evidence="1">
    <location>
        <begin position="1"/>
        <end position="28"/>
    </location>
</feature>
<evidence type="ECO:0000256" key="1">
    <source>
        <dbReference type="SAM" id="SignalP"/>
    </source>
</evidence>
<reference evidence="2 3" key="1">
    <citation type="submission" date="2023-03" db="EMBL/GenBank/DDBJ databases">
        <title>Isolation and description of six Streptomyces strains from soil environments, able to metabolize different microbial glucans.</title>
        <authorList>
            <person name="Widen T."/>
            <person name="Larsbrink J."/>
        </authorList>
    </citation>
    <scope>NUCLEOTIDE SEQUENCE [LARGE SCALE GENOMIC DNA]</scope>
    <source>
        <strain evidence="2 3">Mut1</strain>
    </source>
</reference>
<protein>
    <recommendedName>
        <fullName evidence="4">Secreted protein</fullName>
    </recommendedName>
</protein>
<dbReference type="Proteomes" id="UP001239522">
    <property type="component" value="Chromosome"/>
</dbReference>
<keyword evidence="1" id="KW-0732">Signal</keyword>
<organism evidence="2 3">
    <name type="scientific">Streptomyces castrisilvae</name>
    <dbReference type="NCBI Taxonomy" id="3033811"/>
    <lineage>
        <taxon>Bacteria</taxon>
        <taxon>Bacillati</taxon>
        <taxon>Actinomycetota</taxon>
        <taxon>Actinomycetes</taxon>
        <taxon>Kitasatosporales</taxon>
        <taxon>Streptomycetaceae</taxon>
        <taxon>Streptomyces</taxon>
    </lineage>
</organism>
<proteinExistence type="predicted"/>
<keyword evidence="3" id="KW-1185">Reference proteome</keyword>
<sequence length="205" mass="20451">MNTLARRAAIVVTAASAALGMAMTTASAGTTATWSATPNGAYTAHADNPTLDVPFASLACDSSDVSTGTINATSATGANMATIGDISFTNCTVGGLDFDVTMTATPWTINVTGVNSSNADRVDGNVTGISAHIEGFGCSADFTGKVYGYYDNAAGDLVIDGSGTELVASNADCLGLVNDNDVASFNAAYHVNVTSAGASPVITTP</sequence>
<evidence type="ECO:0000313" key="3">
    <source>
        <dbReference type="Proteomes" id="UP001239522"/>
    </source>
</evidence>
<accession>A0ABY9HSR5</accession>
<evidence type="ECO:0008006" key="4">
    <source>
        <dbReference type="Google" id="ProtNLM"/>
    </source>
</evidence>
<feature type="chain" id="PRO_5046134183" description="Secreted protein" evidence="1">
    <location>
        <begin position="29"/>
        <end position="205"/>
    </location>
</feature>